<evidence type="ECO:0000259" key="2">
    <source>
        <dbReference type="Pfam" id="PF25500"/>
    </source>
</evidence>
<dbReference type="Pfam" id="PF25500">
    <property type="entry name" value="DUF7913"/>
    <property type="match status" value="1"/>
</dbReference>
<gene>
    <name evidence="3" type="ORF">TEA_012654</name>
</gene>
<feature type="region of interest" description="Disordered" evidence="1">
    <location>
        <begin position="1"/>
        <end position="115"/>
    </location>
</feature>
<dbReference type="AlphaFoldDB" id="A0A4S4DH19"/>
<feature type="compositionally biased region" description="Polar residues" evidence="1">
    <location>
        <begin position="63"/>
        <end position="79"/>
    </location>
</feature>
<dbReference type="Proteomes" id="UP000306102">
    <property type="component" value="Unassembled WGS sequence"/>
</dbReference>
<comment type="caution">
    <text evidence="3">The sequence shown here is derived from an EMBL/GenBank/DDBJ whole genome shotgun (WGS) entry which is preliminary data.</text>
</comment>
<name>A0A4S4DH19_CAMSN</name>
<keyword evidence="4" id="KW-1185">Reference proteome</keyword>
<reference evidence="3 4" key="1">
    <citation type="journal article" date="2018" name="Proc. Natl. Acad. Sci. U.S.A.">
        <title>Draft genome sequence of Camellia sinensis var. sinensis provides insights into the evolution of the tea genome and tea quality.</title>
        <authorList>
            <person name="Wei C."/>
            <person name="Yang H."/>
            <person name="Wang S."/>
            <person name="Zhao J."/>
            <person name="Liu C."/>
            <person name="Gao L."/>
            <person name="Xia E."/>
            <person name="Lu Y."/>
            <person name="Tai Y."/>
            <person name="She G."/>
            <person name="Sun J."/>
            <person name="Cao H."/>
            <person name="Tong W."/>
            <person name="Gao Q."/>
            <person name="Li Y."/>
            <person name="Deng W."/>
            <person name="Jiang X."/>
            <person name="Wang W."/>
            <person name="Chen Q."/>
            <person name="Zhang S."/>
            <person name="Li H."/>
            <person name="Wu J."/>
            <person name="Wang P."/>
            <person name="Li P."/>
            <person name="Shi C."/>
            <person name="Zheng F."/>
            <person name="Jian J."/>
            <person name="Huang B."/>
            <person name="Shan D."/>
            <person name="Shi M."/>
            <person name="Fang C."/>
            <person name="Yue Y."/>
            <person name="Li F."/>
            <person name="Li D."/>
            <person name="Wei S."/>
            <person name="Han B."/>
            <person name="Jiang C."/>
            <person name="Yin Y."/>
            <person name="Xia T."/>
            <person name="Zhang Z."/>
            <person name="Bennetzen J.L."/>
            <person name="Zhao S."/>
            <person name="Wan X."/>
        </authorList>
    </citation>
    <scope>NUCLEOTIDE SEQUENCE [LARGE SCALE GENOMIC DNA]</scope>
    <source>
        <strain evidence="4">cv. Shuchazao</strain>
        <tissue evidence="3">Leaf</tissue>
    </source>
</reference>
<accession>A0A4S4DH19</accession>
<sequence length="491" mass="53078">MLEPPPEGTFDIEDRNLPIKYTAKDSTPVETPLLTEEVVPTDSEAPKKGKGAEDTEDVVKAKNQISQSGAASVGESNGSPVGGATVITTKDSNPSKNGDESNPPEQLSSCQAGLVTSGNGMKEDGLQDCFQSVFWFYFSHIDGWDAEMHFLLLGLGATPTRHGNATVEGVAEMGPIDEILPSLEGGCTRPVSSSNEVIGHFKIEREEGELSPNGDFEDNFAAYGDGERIDLMVEKASEVMESKSSSSQSEIGSFPPKFLTMIRVIRLYMLSGTWIVLVCGMATYLKCGAIGVDLYRLHCNNLRVDLMVEKASEVMDSKSSSSQSEIGSVILIGLFNRVDLMVEKASEALLDYLVAPMLPLKSAGCEVPSLEQQQSVAKQHFEIVPMNLHIGTFDIEDINLPIKYTAKDSTPVETPLLTEEVVPTDSDAPKKGKGGRHRNAALCPFPRFRNYIFGGDPSRVSHCLVGILVYQCQTTALGYGKVYASLSAGKF</sequence>
<feature type="domain" description="DUF7913" evidence="2">
    <location>
        <begin position="342"/>
        <end position="380"/>
    </location>
</feature>
<dbReference type="InterPro" id="IPR057235">
    <property type="entry name" value="DUF7913"/>
</dbReference>
<protein>
    <recommendedName>
        <fullName evidence="2">DUF7913 domain-containing protein</fullName>
    </recommendedName>
</protein>
<organism evidence="3 4">
    <name type="scientific">Camellia sinensis var. sinensis</name>
    <name type="common">China tea</name>
    <dbReference type="NCBI Taxonomy" id="542762"/>
    <lineage>
        <taxon>Eukaryota</taxon>
        <taxon>Viridiplantae</taxon>
        <taxon>Streptophyta</taxon>
        <taxon>Embryophyta</taxon>
        <taxon>Tracheophyta</taxon>
        <taxon>Spermatophyta</taxon>
        <taxon>Magnoliopsida</taxon>
        <taxon>eudicotyledons</taxon>
        <taxon>Gunneridae</taxon>
        <taxon>Pentapetalae</taxon>
        <taxon>asterids</taxon>
        <taxon>Ericales</taxon>
        <taxon>Theaceae</taxon>
        <taxon>Camellia</taxon>
    </lineage>
</organism>
<dbReference type="STRING" id="542762.A0A4S4DH19"/>
<feature type="compositionally biased region" description="Polar residues" evidence="1">
    <location>
        <begin position="86"/>
        <end position="96"/>
    </location>
</feature>
<feature type="compositionally biased region" description="Polar residues" evidence="1">
    <location>
        <begin position="103"/>
        <end position="115"/>
    </location>
</feature>
<feature type="compositionally biased region" description="Basic and acidic residues" evidence="1">
    <location>
        <begin position="44"/>
        <end position="60"/>
    </location>
</feature>
<proteinExistence type="predicted"/>
<dbReference type="EMBL" id="SDRB02011261">
    <property type="protein sequence ID" value="THG02071.1"/>
    <property type="molecule type" value="Genomic_DNA"/>
</dbReference>
<evidence type="ECO:0000256" key="1">
    <source>
        <dbReference type="SAM" id="MobiDB-lite"/>
    </source>
</evidence>
<evidence type="ECO:0000313" key="3">
    <source>
        <dbReference type="EMBL" id="THG02071.1"/>
    </source>
</evidence>
<evidence type="ECO:0000313" key="4">
    <source>
        <dbReference type="Proteomes" id="UP000306102"/>
    </source>
</evidence>